<name>A0A9X2BCU1_9SPHI</name>
<dbReference type="GO" id="GO:0005829">
    <property type="term" value="C:cytosol"/>
    <property type="evidence" value="ECO:0007669"/>
    <property type="project" value="TreeGrafter"/>
</dbReference>
<dbReference type="GO" id="GO:0004479">
    <property type="term" value="F:methionyl-tRNA formyltransferase activity"/>
    <property type="evidence" value="ECO:0007669"/>
    <property type="project" value="TreeGrafter"/>
</dbReference>
<evidence type="ECO:0008006" key="5">
    <source>
        <dbReference type="Google" id="ProtNLM"/>
    </source>
</evidence>
<dbReference type="AlphaFoldDB" id="A0A9X2BCU1"/>
<dbReference type="RefSeq" id="WP_245131891.1">
    <property type="nucleotide sequence ID" value="NZ_JALJEJ010000009.1"/>
</dbReference>
<dbReference type="SUPFAM" id="SSF53328">
    <property type="entry name" value="Formyltransferase"/>
    <property type="match status" value="1"/>
</dbReference>
<dbReference type="EMBL" id="JALJEJ010000009">
    <property type="protein sequence ID" value="MCJ8211352.1"/>
    <property type="molecule type" value="Genomic_DNA"/>
</dbReference>
<organism evidence="3 4">
    <name type="scientific">Mucilaginibacter straminoryzae</name>
    <dbReference type="NCBI Taxonomy" id="2932774"/>
    <lineage>
        <taxon>Bacteria</taxon>
        <taxon>Pseudomonadati</taxon>
        <taxon>Bacteroidota</taxon>
        <taxon>Sphingobacteriia</taxon>
        <taxon>Sphingobacteriales</taxon>
        <taxon>Sphingobacteriaceae</taxon>
        <taxon>Mucilaginibacter</taxon>
    </lineage>
</organism>
<evidence type="ECO:0000313" key="4">
    <source>
        <dbReference type="Proteomes" id="UP001139450"/>
    </source>
</evidence>
<dbReference type="InterPro" id="IPR002376">
    <property type="entry name" value="Formyl_transf_N"/>
</dbReference>
<dbReference type="SUPFAM" id="SSF50486">
    <property type="entry name" value="FMT C-terminal domain-like"/>
    <property type="match status" value="1"/>
</dbReference>
<dbReference type="Gene3D" id="3.40.50.12230">
    <property type="match status" value="1"/>
</dbReference>
<dbReference type="PROSITE" id="PS00373">
    <property type="entry name" value="GART"/>
    <property type="match status" value="1"/>
</dbReference>
<evidence type="ECO:0000259" key="1">
    <source>
        <dbReference type="Pfam" id="PF00551"/>
    </source>
</evidence>
<dbReference type="InterPro" id="IPR001555">
    <property type="entry name" value="GART_AS"/>
</dbReference>
<evidence type="ECO:0000259" key="2">
    <source>
        <dbReference type="Pfam" id="PF02911"/>
    </source>
</evidence>
<dbReference type="PANTHER" id="PTHR11138">
    <property type="entry name" value="METHIONYL-TRNA FORMYLTRANSFERASE"/>
    <property type="match status" value="1"/>
</dbReference>
<comment type="caution">
    <text evidence="3">The sequence shown here is derived from an EMBL/GenBank/DDBJ whole genome shotgun (WGS) entry which is preliminary data.</text>
</comment>
<keyword evidence="4" id="KW-1185">Reference proteome</keyword>
<proteinExistence type="predicted"/>
<accession>A0A9X2BCU1</accession>
<dbReference type="Proteomes" id="UP001139450">
    <property type="component" value="Unassembled WGS sequence"/>
</dbReference>
<protein>
    <recommendedName>
        <fullName evidence="5">Methionyl-tRNA formyltransferase</fullName>
    </recommendedName>
</protein>
<dbReference type="Pfam" id="PF02911">
    <property type="entry name" value="Formyl_trans_C"/>
    <property type="match status" value="1"/>
</dbReference>
<evidence type="ECO:0000313" key="3">
    <source>
        <dbReference type="EMBL" id="MCJ8211352.1"/>
    </source>
</evidence>
<feature type="domain" description="Formyl transferase N-terminal" evidence="1">
    <location>
        <begin position="58"/>
        <end position="172"/>
    </location>
</feature>
<reference evidence="3" key="1">
    <citation type="submission" date="2022-04" db="EMBL/GenBank/DDBJ databases">
        <title>Mucilaginibacter sp. RS28 isolated from freshwater.</title>
        <authorList>
            <person name="Ko S.-R."/>
        </authorList>
    </citation>
    <scope>NUCLEOTIDE SEQUENCE</scope>
    <source>
        <strain evidence="3">RS28</strain>
    </source>
</reference>
<dbReference type="InterPro" id="IPR011034">
    <property type="entry name" value="Formyl_transferase-like_C_sf"/>
</dbReference>
<dbReference type="Pfam" id="PF00551">
    <property type="entry name" value="Formyl_trans_N"/>
    <property type="match status" value="1"/>
</dbReference>
<feature type="domain" description="Formyl transferase C-terminal" evidence="2">
    <location>
        <begin position="204"/>
        <end position="300"/>
    </location>
</feature>
<sequence length="307" mass="33309">MMRVLALCNSDWLAFPALNQLHQQGLLAGVVIPAKSAGVLAPSLKKMGIAEDAVFETDKKNLAQALSNAIKSLTPEVVMVFTFPWKIPATLLNLPAKGFINFHFGLLPAYKGTDPVFWQLKNGESNGGISVHVMTDEVDEGPLLLVQPMPVIPGETYGIHCQRLGMLAAQVLEKVFNLLDSPECNFINNQGGEFLKSPSIAALTINWQTQTADEIERLVNAANPKYGGAITTIRQTQVQLLEVAMADLNSPVLNAPGTIVYADAVYGLIVACINNRHLQLRIVSLPEGYISGIKLFNMGFKPGEVFN</sequence>
<gene>
    <name evidence="3" type="ORF">MUY27_16665</name>
</gene>
<dbReference type="InterPro" id="IPR005793">
    <property type="entry name" value="Formyl_trans_C"/>
</dbReference>
<dbReference type="PANTHER" id="PTHR11138:SF5">
    <property type="entry name" value="METHIONYL-TRNA FORMYLTRANSFERASE, MITOCHONDRIAL"/>
    <property type="match status" value="1"/>
</dbReference>
<dbReference type="InterPro" id="IPR036477">
    <property type="entry name" value="Formyl_transf_N_sf"/>
</dbReference>